<dbReference type="GO" id="GO:0005524">
    <property type="term" value="F:ATP binding"/>
    <property type="evidence" value="ECO:0007669"/>
    <property type="project" value="UniProtKB-KW"/>
</dbReference>
<dbReference type="InterPro" id="IPR038286">
    <property type="entry name" value="IPK_sf"/>
</dbReference>
<dbReference type="GO" id="GO:0016301">
    <property type="term" value="F:kinase activity"/>
    <property type="evidence" value="ECO:0007669"/>
    <property type="project" value="UniProtKB-KW"/>
</dbReference>
<dbReference type="EC" id="2.7.-.-" evidence="8"/>
<evidence type="ECO:0000256" key="6">
    <source>
        <dbReference type="ARBA" id="ARBA00036164"/>
    </source>
</evidence>
<evidence type="ECO:0000313" key="11">
    <source>
        <dbReference type="Proteomes" id="UP001626550"/>
    </source>
</evidence>
<accession>A0ABD2QKA3</accession>
<evidence type="ECO:0000256" key="8">
    <source>
        <dbReference type="RuleBase" id="RU363090"/>
    </source>
</evidence>
<evidence type="ECO:0000256" key="9">
    <source>
        <dbReference type="SAM" id="MobiDB-lite"/>
    </source>
</evidence>
<proteinExistence type="inferred from homology"/>
<gene>
    <name evidence="10" type="ORF">Ciccas_001358</name>
</gene>
<dbReference type="EMBL" id="JBJKFK010000086">
    <property type="protein sequence ID" value="KAL3319975.1"/>
    <property type="molecule type" value="Genomic_DNA"/>
</dbReference>
<dbReference type="Proteomes" id="UP001626550">
    <property type="component" value="Unassembled WGS sequence"/>
</dbReference>
<dbReference type="PANTHER" id="PTHR12400:SF51">
    <property type="entry name" value="INOSITOL POLYPHOSPHATE MULTIKINASE"/>
    <property type="match status" value="1"/>
</dbReference>
<protein>
    <recommendedName>
        <fullName evidence="8">Kinase</fullName>
        <ecNumber evidence="8">2.7.-.-</ecNumber>
    </recommendedName>
</protein>
<keyword evidence="11" id="KW-1185">Reference proteome</keyword>
<dbReference type="PANTHER" id="PTHR12400">
    <property type="entry name" value="INOSITOL POLYPHOSPHATE KINASE"/>
    <property type="match status" value="1"/>
</dbReference>
<comment type="caution">
    <text evidence="10">The sequence shown here is derived from an EMBL/GenBank/DDBJ whole genome shotgun (WGS) entry which is preliminary data.</text>
</comment>
<dbReference type="SUPFAM" id="SSF56104">
    <property type="entry name" value="SAICAR synthase-like"/>
    <property type="match status" value="1"/>
</dbReference>
<evidence type="ECO:0000256" key="4">
    <source>
        <dbReference type="ARBA" id="ARBA00022777"/>
    </source>
</evidence>
<evidence type="ECO:0000256" key="1">
    <source>
        <dbReference type="ARBA" id="ARBA00007374"/>
    </source>
</evidence>
<keyword evidence="5" id="KW-0067">ATP-binding</keyword>
<dbReference type="Gene3D" id="3.30.470.160">
    <property type="entry name" value="Inositol polyphosphate kinase"/>
    <property type="match status" value="1"/>
</dbReference>
<comment type="catalytic activity">
    <reaction evidence="7">
        <text>1D-myo-inositol 1,3,4,6-tetrakisphosphate + ATP = 1D-myo-inositol 1,3,4,5,6-pentakisphosphate + ADP + H(+)</text>
        <dbReference type="Rhea" id="RHEA:12717"/>
        <dbReference type="ChEBI" id="CHEBI:15378"/>
        <dbReference type="ChEBI" id="CHEBI:30616"/>
        <dbReference type="ChEBI" id="CHEBI:57660"/>
        <dbReference type="ChEBI" id="CHEBI:57733"/>
        <dbReference type="ChEBI" id="CHEBI:456216"/>
        <dbReference type="EC" id="2.7.1.140"/>
    </reaction>
</comment>
<dbReference type="AlphaFoldDB" id="A0ABD2QKA3"/>
<feature type="compositionally biased region" description="Polar residues" evidence="9">
    <location>
        <begin position="214"/>
        <end position="234"/>
    </location>
</feature>
<sequence>MKRPNVCDIKLGRQSYEPNATPEKKSTEIFKYKWRNEIGFLITGILINTPHSSEPVYFSKSFGQNLDRETILTEGLHRFLGDSKEMRQRMAFSFLEQLKPLVSWFEKQTELRFYGSSIVLAFDSSHTYTSMQSSPDEGVSNESFCKKPNSELLQPFSVVRLIDFAHWSFDQMGTLDENCLYGLRSLQNYLLAIITNKELTEVSKSPDLKRSHSIDSCSSGQRSDTINAELSIPS</sequence>
<evidence type="ECO:0000256" key="2">
    <source>
        <dbReference type="ARBA" id="ARBA00022679"/>
    </source>
</evidence>
<feature type="region of interest" description="Disordered" evidence="9">
    <location>
        <begin position="208"/>
        <end position="234"/>
    </location>
</feature>
<organism evidence="10 11">
    <name type="scientific">Cichlidogyrus casuarinus</name>
    <dbReference type="NCBI Taxonomy" id="1844966"/>
    <lineage>
        <taxon>Eukaryota</taxon>
        <taxon>Metazoa</taxon>
        <taxon>Spiralia</taxon>
        <taxon>Lophotrochozoa</taxon>
        <taxon>Platyhelminthes</taxon>
        <taxon>Monogenea</taxon>
        <taxon>Monopisthocotylea</taxon>
        <taxon>Dactylogyridea</taxon>
        <taxon>Ancyrocephalidae</taxon>
        <taxon>Cichlidogyrus</taxon>
    </lineage>
</organism>
<reference evidence="10 11" key="1">
    <citation type="submission" date="2024-11" db="EMBL/GenBank/DDBJ databases">
        <title>Adaptive evolution of stress response genes in parasites aligns with host niche diversity.</title>
        <authorList>
            <person name="Hahn C."/>
            <person name="Resl P."/>
        </authorList>
    </citation>
    <scope>NUCLEOTIDE SEQUENCE [LARGE SCALE GENOMIC DNA]</scope>
    <source>
        <strain evidence="10">EGGRZ-B1_66</strain>
        <tissue evidence="10">Body</tissue>
    </source>
</reference>
<evidence type="ECO:0000313" key="10">
    <source>
        <dbReference type="EMBL" id="KAL3319975.1"/>
    </source>
</evidence>
<keyword evidence="2 8" id="KW-0808">Transferase</keyword>
<comment type="similarity">
    <text evidence="1 8">Belongs to the inositol phosphokinase (IPK) family.</text>
</comment>
<keyword evidence="4 8" id="KW-0418">Kinase</keyword>
<evidence type="ECO:0000256" key="5">
    <source>
        <dbReference type="ARBA" id="ARBA00022840"/>
    </source>
</evidence>
<keyword evidence="3" id="KW-0547">Nucleotide-binding</keyword>
<dbReference type="Pfam" id="PF03770">
    <property type="entry name" value="IPK"/>
    <property type="match status" value="1"/>
</dbReference>
<evidence type="ECO:0000256" key="7">
    <source>
        <dbReference type="ARBA" id="ARBA00036525"/>
    </source>
</evidence>
<name>A0ABD2QKA3_9PLAT</name>
<comment type="catalytic activity">
    <reaction evidence="6">
        <text>1D-myo-inositol 1,4,5-trisphosphate + 2 ATP = 1D-myo-inositol 1,3,4,5,6-pentakisphosphate + 2 ADP + 2 H(+)</text>
        <dbReference type="Rhea" id="RHEA:32359"/>
        <dbReference type="ChEBI" id="CHEBI:15378"/>
        <dbReference type="ChEBI" id="CHEBI:30616"/>
        <dbReference type="ChEBI" id="CHEBI:57733"/>
        <dbReference type="ChEBI" id="CHEBI:203600"/>
        <dbReference type="ChEBI" id="CHEBI:456216"/>
        <dbReference type="EC" id="2.7.1.151"/>
    </reaction>
</comment>
<evidence type="ECO:0000256" key="3">
    <source>
        <dbReference type="ARBA" id="ARBA00022741"/>
    </source>
</evidence>
<dbReference type="InterPro" id="IPR005522">
    <property type="entry name" value="IPK"/>
</dbReference>